<dbReference type="AlphaFoldDB" id="A0A8H7MBL9"/>
<evidence type="ECO:0000256" key="1">
    <source>
        <dbReference type="SAM" id="MobiDB-lite"/>
    </source>
</evidence>
<organism evidence="2 3">
    <name type="scientific">Lasiodiplodia theobromae</name>
    <dbReference type="NCBI Taxonomy" id="45133"/>
    <lineage>
        <taxon>Eukaryota</taxon>
        <taxon>Fungi</taxon>
        <taxon>Dikarya</taxon>
        <taxon>Ascomycota</taxon>
        <taxon>Pezizomycotina</taxon>
        <taxon>Dothideomycetes</taxon>
        <taxon>Dothideomycetes incertae sedis</taxon>
        <taxon>Botryosphaeriales</taxon>
        <taxon>Botryosphaeriaceae</taxon>
        <taxon>Lasiodiplodia</taxon>
    </lineage>
</organism>
<name>A0A8H7MBL9_9PEZI</name>
<evidence type="ECO:0000313" key="3">
    <source>
        <dbReference type="Proteomes" id="UP000627934"/>
    </source>
</evidence>
<sequence length="107" mass="10911">MSGRGDAVSKAEKYEALGEGGAGGGGAGARQAGEEADKYNEVLSTAPLGGEDEGKEERAGERETGGGAVAGYPAAKLSCRSYISAHCSLYIMSHQLAESTIVTRSKK</sequence>
<comment type="caution">
    <text evidence="2">The sequence shown here is derived from an EMBL/GenBank/DDBJ whole genome shotgun (WGS) entry which is preliminary data.</text>
</comment>
<feature type="region of interest" description="Disordered" evidence="1">
    <location>
        <begin position="1"/>
        <end position="67"/>
    </location>
</feature>
<feature type="compositionally biased region" description="Gly residues" evidence="1">
    <location>
        <begin position="18"/>
        <end position="28"/>
    </location>
</feature>
<protein>
    <submittedName>
        <fullName evidence="2">Uncharacterized protein</fullName>
    </submittedName>
</protein>
<accession>A0A8H7MBL9</accession>
<gene>
    <name evidence="2" type="ORF">BFW01_g944</name>
</gene>
<feature type="compositionally biased region" description="Basic and acidic residues" evidence="1">
    <location>
        <begin position="55"/>
        <end position="64"/>
    </location>
</feature>
<evidence type="ECO:0000313" key="2">
    <source>
        <dbReference type="EMBL" id="KAF9630382.1"/>
    </source>
</evidence>
<reference evidence="2" key="1">
    <citation type="submission" date="2016-08" db="EMBL/GenBank/DDBJ databases">
        <authorList>
            <person name="Yan J."/>
        </authorList>
    </citation>
    <scope>NUCLEOTIDE SEQUENCE</scope>
    <source>
        <strain evidence="2">CSS-01s</strain>
    </source>
</reference>
<reference evidence="2" key="2">
    <citation type="journal article" date="2018" name="DNA Res.">
        <title>Comparative genome and transcriptome analyses reveal adaptations to opportunistic infections in woody plant degrading pathogens of Botryosphaeriaceae.</title>
        <authorList>
            <person name="Yan J.Y."/>
            <person name="Zhao W.S."/>
            <person name="Chen Z."/>
            <person name="Xing Q.K."/>
            <person name="Zhang W."/>
            <person name="Chethana K.W.T."/>
            <person name="Xue M.F."/>
            <person name="Xu J.P."/>
            <person name="Phillips A.J.L."/>
            <person name="Wang Y."/>
            <person name="Liu J.H."/>
            <person name="Liu M."/>
            <person name="Zhou Y."/>
            <person name="Jayawardena R.S."/>
            <person name="Manawasinghe I.S."/>
            <person name="Huang J.B."/>
            <person name="Qiao G.H."/>
            <person name="Fu C.Y."/>
            <person name="Guo F.F."/>
            <person name="Dissanayake A.J."/>
            <person name="Peng Y.L."/>
            <person name="Hyde K.D."/>
            <person name="Li X.H."/>
        </authorList>
    </citation>
    <scope>NUCLEOTIDE SEQUENCE</scope>
    <source>
        <strain evidence="2">CSS-01s</strain>
    </source>
</reference>
<proteinExistence type="predicted"/>
<dbReference type="EMBL" id="MDYX01000040">
    <property type="protein sequence ID" value="KAF9630382.1"/>
    <property type="molecule type" value="Genomic_DNA"/>
</dbReference>
<feature type="compositionally biased region" description="Basic and acidic residues" evidence="1">
    <location>
        <begin position="7"/>
        <end position="16"/>
    </location>
</feature>
<dbReference type="Proteomes" id="UP000627934">
    <property type="component" value="Unassembled WGS sequence"/>
</dbReference>